<dbReference type="KEGG" id="nhe:NECHADRAFT_86783"/>
<keyword evidence="4" id="KW-1185">Reference proteome</keyword>
<dbReference type="OMA" id="HYESSHA"/>
<sequence>MRHLSASQAKGLFYQDTEEYMLISRIQQCVPDRHGCQRCSERKLGCPGLTKAKRTKSRSPVLIEPSPFSTATTSSVAGTPLEAPSSAPGDLPAPETAFNLQPGYQWSSIWGPVTPEWTQGFPSDRHGSPWMFIPEAIPGTSTREPSVRGPDSGGPDAWDELQGLEIGLDFLDELEDEDEAINDGEKTIGAEEEVLIPVVIRQALDDLRARATESDNEETIDDNEKVISADKKAWNLVNKLQFWESLRACGATYEPMTRFFTIYLLGLQPTTWGNVDCPVCMWSFTSEFDLDYAWDHFRSCWSTHAMGLKGSNYRESTHCLLSELPIVARCAPLLDRCERNLPAWEGLKKIEPPEIIDKLRTQCSDRREHRREQFRIAAQAQLPSPIVFLTQLRPFCDGQLTCIGPKCKGTRFFDASWDHLKSHYEGYHADYLLQDEDIRGVVNIDIHLARQKRDFKRLFAKAQICREEWASMDDDKRKTEYLHCTYSLECECSAHRRLPTMPQFNVLKDLNGAFRSRYQQFCQHAAKSDSKDMTAFMGELRLKCPRPRDLRRLGTRIFKQVIQGTSPTTLLEIFAFISLSQAMANVMSRRNIHIDLNPGTIDYLSWRTLIEDEASQRLYDEILIAWFHPRWKDELHYDRSHQTPLSVQEEMKRFVLQLMKAKQTNGAFKFSAFLRLNPFSQKQAPQESSFALLDGDCEPSDSPADTHPNKEENDDPGGSDTEALINTVIFVRVWLFMIFIAALGVALLYLSNPEQRCHIRSAADEEHVVSVYDIVLVIETLKNRILNHLRQDRETPIPDEIVTTAEEALDGGYIWSVTDFHIHLQKAVLNHVEEPGLRSLLGTEITTLCRDAFNSIQSIFPGWSPSIFPSHVGV</sequence>
<gene>
    <name evidence="3" type="ORF">NECHADRAFT_86783</name>
</gene>
<evidence type="ECO:0000256" key="1">
    <source>
        <dbReference type="SAM" id="MobiDB-lite"/>
    </source>
</evidence>
<dbReference type="GeneID" id="9675988"/>
<name>C7ZK21_FUSV7</name>
<evidence type="ECO:0000313" key="4">
    <source>
        <dbReference type="Proteomes" id="UP000005206"/>
    </source>
</evidence>
<dbReference type="OrthoDB" id="5100145at2759"/>
<reference evidence="3 4" key="1">
    <citation type="journal article" date="2009" name="PLoS Genet.">
        <title>The genome of Nectria haematococca: contribution of supernumerary chromosomes to gene expansion.</title>
        <authorList>
            <person name="Coleman J.J."/>
            <person name="Rounsley S.D."/>
            <person name="Rodriguez-Carres M."/>
            <person name="Kuo A."/>
            <person name="Wasmann C.C."/>
            <person name="Grimwood J."/>
            <person name="Schmutz J."/>
            <person name="Taga M."/>
            <person name="White G.J."/>
            <person name="Zhou S."/>
            <person name="Schwartz D.C."/>
            <person name="Freitag M."/>
            <person name="Ma L.J."/>
            <person name="Danchin E.G."/>
            <person name="Henrissat B."/>
            <person name="Coutinho P.M."/>
            <person name="Nelson D.R."/>
            <person name="Straney D."/>
            <person name="Napoli C.A."/>
            <person name="Barker B.M."/>
            <person name="Gribskov M."/>
            <person name="Rep M."/>
            <person name="Kroken S."/>
            <person name="Molnar I."/>
            <person name="Rensing C."/>
            <person name="Kennell J.C."/>
            <person name="Zamora J."/>
            <person name="Farman M.L."/>
            <person name="Selker E.U."/>
            <person name="Salamov A."/>
            <person name="Shapiro H."/>
            <person name="Pangilinan J."/>
            <person name="Lindquist E."/>
            <person name="Lamers C."/>
            <person name="Grigoriev I.V."/>
            <person name="Geiser D.M."/>
            <person name="Covert S.F."/>
            <person name="Temporini E."/>
            <person name="Vanetten H.D."/>
        </authorList>
    </citation>
    <scope>NUCLEOTIDE SEQUENCE [LARGE SCALE GENOMIC DNA]</scope>
    <source>
        <strain evidence="4">ATCC MYA-4622 / CBS 123669 / FGSC 9596 / NRRL 45880 / 77-13-4</strain>
    </source>
</reference>
<feature type="region of interest" description="Disordered" evidence="1">
    <location>
        <begin position="692"/>
        <end position="719"/>
    </location>
</feature>
<feature type="compositionally biased region" description="Polar residues" evidence="1">
    <location>
        <begin position="67"/>
        <end position="77"/>
    </location>
</feature>
<feature type="region of interest" description="Disordered" evidence="1">
    <location>
        <begin position="54"/>
        <end position="89"/>
    </location>
</feature>
<dbReference type="Proteomes" id="UP000005206">
    <property type="component" value="Chromosome 11"/>
</dbReference>
<dbReference type="EMBL" id="GG698937">
    <property type="protein sequence ID" value="EEU35561.1"/>
    <property type="molecule type" value="Genomic_DNA"/>
</dbReference>
<dbReference type="AlphaFoldDB" id="C7ZK21"/>
<protein>
    <submittedName>
        <fullName evidence="3">Uncharacterized protein</fullName>
    </submittedName>
</protein>
<dbReference type="HOGENOM" id="CLU_328749_0_0_1"/>
<dbReference type="VEuPathDB" id="FungiDB:NECHADRAFT_86783"/>
<dbReference type="RefSeq" id="XP_003041274.1">
    <property type="nucleotide sequence ID" value="XM_003041228.1"/>
</dbReference>
<evidence type="ECO:0000313" key="3">
    <source>
        <dbReference type="EMBL" id="EEU35561.1"/>
    </source>
</evidence>
<keyword evidence="2" id="KW-0812">Transmembrane</keyword>
<dbReference type="InParanoid" id="C7ZK21"/>
<dbReference type="eggNOG" id="ENOG502T8CU">
    <property type="taxonomic scope" value="Eukaryota"/>
</dbReference>
<keyword evidence="2" id="KW-1133">Transmembrane helix</keyword>
<evidence type="ECO:0000256" key="2">
    <source>
        <dbReference type="SAM" id="Phobius"/>
    </source>
</evidence>
<accession>C7ZK21</accession>
<keyword evidence="2" id="KW-0472">Membrane</keyword>
<organism evidence="3 4">
    <name type="scientific">Fusarium vanettenii (strain ATCC MYA-4622 / CBS 123669 / FGSC 9596 / NRRL 45880 / 77-13-4)</name>
    <name type="common">Fusarium solani subsp. pisi</name>
    <dbReference type="NCBI Taxonomy" id="660122"/>
    <lineage>
        <taxon>Eukaryota</taxon>
        <taxon>Fungi</taxon>
        <taxon>Dikarya</taxon>
        <taxon>Ascomycota</taxon>
        <taxon>Pezizomycotina</taxon>
        <taxon>Sordariomycetes</taxon>
        <taxon>Hypocreomycetidae</taxon>
        <taxon>Hypocreales</taxon>
        <taxon>Nectriaceae</taxon>
        <taxon>Fusarium</taxon>
        <taxon>Fusarium solani species complex</taxon>
        <taxon>Fusarium vanettenii</taxon>
    </lineage>
</organism>
<proteinExistence type="predicted"/>
<feature type="transmembrane region" description="Helical" evidence="2">
    <location>
        <begin position="729"/>
        <end position="750"/>
    </location>
</feature>